<accession>A0A6S7EUI4</accession>
<sequence>MMSVTRFTEATISCIVAPARSTCCEPAPTLLTESSIRPLISLAAWALRCASERTSPATTAKPLPCSPARAASTAAFNARMLVWNAMPSITDTISEILRELAEISCMVLTTSDTAEPPRSATSEALAANWLAWRALSAFCFTVEASCSIDAAVSSNEAACSSVRLDRSVLPAEISREPTLISSTPRRTADTVRVRLSCMRLTAAISMPISLVEVTSTRTVRSPPAILSKLSLTARNGRRTTRFMNRKAPSHTATITTASTMYTMAIVAACEREDATISSL</sequence>
<dbReference type="AlphaFoldDB" id="A0A6S7EUI4"/>
<evidence type="ECO:0000313" key="1">
    <source>
        <dbReference type="EMBL" id="CAB3928677.1"/>
    </source>
</evidence>
<organism evidence="1 2">
    <name type="scientific">Achromobacter anxifer</name>
    <dbReference type="NCBI Taxonomy" id="1287737"/>
    <lineage>
        <taxon>Bacteria</taxon>
        <taxon>Pseudomonadati</taxon>
        <taxon>Pseudomonadota</taxon>
        <taxon>Betaproteobacteria</taxon>
        <taxon>Burkholderiales</taxon>
        <taxon>Alcaligenaceae</taxon>
        <taxon>Achromobacter</taxon>
    </lineage>
</organism>
<protein>
    <submittedName>
        <fullName evidence="1">Uncharacterized protein</fullName>
    </submittedName>
</protein>
<dbReference type="EMBL" id="CADILG010000125">
    <property type="protein sequence ID" value="CAB3928677.1"/>
    <property type="molecule type" value="Genomic_DNA"/>
</dbReference>
<proteinExistence type="predicted"/>
<evidence type="ECO:0000313" key="2">
    <source>
        <dbReference type="Proteomes" id="UP000494117"/>
    </source>
</evidence>
<dbReference type="Proteomes" id="UP000494117">
    <property type="component" value="Unassembled WGS sequence"/>
</dbReference>
<reference evidence="1 2" key="1">
    <citation type="submission" date="2020-04" db="EMBL/GenBank/DDBJ databases">
        <authorList>
            <person name="De Canck E."/>
        </authorList>
    </citation>
    <scope>NUCLEOTIDE SEQUENCE [LARGE SCALE GENOMIC DNA]</scope>
    <source>
        <strain evidence="1 2">LMG 26858</strain>
    </source>
</reference>
<gene>
    <name evidence="1" type="ORF">LMG26858_06305</name>
</gene>
<keyword evidence="2" id="KW-1185">Reference proteome</keyword>
<name>A0A6S7EUI4_9BURK</name>